<feature type="transmembrane region" description="Helical" evidence="9">
    <location>
        <begin position="129"/>
        <end position="148"/>
    </location>
</feature>
<feature type="transmembrane region" description="Helical" evidence="9">
    <location>
        <begin position="1030"/>
        <end position="1049"/>
    </location>
</feature>
<dbReference type="GO" id="GO:0140359">
    <property type="term" value="F:ABC-type transporter activity"/>
    <property type="evidence" value="ECO:0007669"/>
    <property type="project" value="InterPro"/>
</dbReference>
<dbReference type="CDD" id="cd18579">
    <property type="entry name" value="ABC_6TM_ABCC_D1"/>
    <property type="match status" value="1"/>
</dbReference>
<keyword evidence="2" id="KW-0813">Transport</keyword>
<keyword evidence="3 9" id="KW-0812">Transmembrane</keyword>
<feature type="transmembrane region" description="Helical" evidence="9">
    <location>
        <begin position="976"/>
        <end position="994"/>
    </location>
</feature>
<evidence type="ECO:0000256" key="8">
    <source>
        <dbReference type="ARBA" id="ARBA00023180"/>
    </source>
</evidence>
<feature type="transmembrane region" description="Helical" evidence="9">
    <location>
        <begin position="1139"/>
        <end position="1162"/>
    </location>
</feature>
<evidence type="ECO:0000256" key="5">
    <source>
        <dbReference type="ARBA" id="ARBA00022840"/>
    </source>
</evidence>
<dbReference type="PROSITE" id="PS50893">
    <property type="entry name" value="ABC_TRANSPORTER_2"/>
    <property type="match status" value="2"/>
</dbReference>
<evidence type="ECO:0000256" key="7">
    <source>
        <dbReference type="ARBA" id="ARBA00023136"/>
    </source>
</evidence>
<dbReference type="FunFam" id="1.20.1560.10:FF:000055">
    <property type="entry name" value="ABC multidrug transporter (Eurofung)"/>
    <property type="match status" value="1"/>
</dbReference>
<dbReference type="InterPro" id="IPR036640">
    <property type="entry name" value="ABC1_TM_sf"/>
</dbReference>
<protein>
    <submittedName>
        <fullName evidence="12">ABC transporter transmembrane domain type 1</fullName>
    </submittedName>
</protein>
<feature type="transmembrane region" description="Helical" evidence="9">
    <location>
        <begin position="391"/>
        <end position="415"/>
    </location>
</feature>
<dbReference type="InterPro" id="IPR003439">
    <property type="entry name" value="ABC_transporter-like_ATP-bd"/>
</dbReference>
<evidence type="ECO:0000256" key="1">
    <source>
        <dbReference type="ARBA" id="ARBA00004141"/>
    </source>
</evidence>
<keyword evidence="13" id="KW-1185">Reference proteome</keyword>
<evidence type="ECO:0000256" key="2">
    <source>
        <dbReference type="ARBA" id="ARBA00022448"/>
    </source>
</evidence>
<dbReference type="SUPFAM" id="SSF52540">
    <property type="entry name" value="P-loop containing nucleoside triphosphate hydrolases"/>
    <property type="match status" value="2"/>
</dbReference>
<dbReference type="PANTHER" id="PTHR24223:SF399">
    <property type="entry name" value="ABC TRANSPORTER ATNG"/>
    <property type="match status" value="1"/>
</dbReference>
<evidence type="ECO:0000313" key="12">
    <source>
        <dbReference type="EMBL" id="KAJ5188600.1"/>
    </source>
</evidence>
<feature type="transmembrane region" description="Helical" evidence="9">
    <location>
        <begin position="879"/>
        <end position="897"/>
    </location>
</feature>
<feature type="transmembrane region" description="Helical" evidence="9">
    <location>
        <begin position="1168"/>
        <end position="1189"/>
    </location>
</feature>
<keyword evidence="8" id="KW-0325">Glycoprotein</keyword>
<evidence type="ECO:0000256" key="3">
    <source>
        <dbReference type="ARBA" id="ARBA00022692"/>
    </source>
</evidence>
<accession>A0A9W9J1E4</accession>
<proteinExistence type="predicted"/>
<feature type="domain" description="ABC transmembrane type-1" evidence="11">
    <location>
        <begin position="275"/>
        <end position="546"/>
    </location>
</feature>
<dbReference type="GO" id="GO:0016887">
    <property type="term" value="F:ATP hydrolysis activity"/>
    <property type="evidence" value="ECO:0007669"/>
    <property type="project" value="InterPro"/>
</dbReference>
<dbReference type="PANTHER" id="PTHR24223">
    <property type="entry name" value="ATP-BINDING CASSETTE SUB-FAMILY C"/>
    <property type="match status" value="1"/>
</dbReference>
<feature type="transmembrane region" description="Helical" evidence="9">
    <location>
        <begin position="267"/>
        <end position="292"/>
    </location>
</feature>
<dbReference type="InterPro" id="IPR011527">
    <property type="entry name" value="ABC1_TM_dom"/>
</dbReference>
<evidence type="ECO:0000259" key="10">
    <source>
        <dbReference type="PROSITE" id="PS50893"/>
    </source>
</evidence>
<feature type="transmembrane region" description="Helical" evidence="9">
    <location>
        <begin position="32"/>
        <end position="50"/>
    </location>
</feature>
<dbReference type="InterPro" id="IPR044746">
    <property type="entry name" value="ABCC_6TM_D1"/>
</dbReference>
<feature type="domain" description="ABC transmembrane type-1" evidence="11">
    <location>
        <begin position="999"/>
        <end position="1196"/>
    </location>
</feature>
<dbReference type="Pfam" id="PF00005">
    <property type="entry name" value="ABC_tran"/>
    <property type="match status" value="2"/>
</dbReference>
<dbReference type="Proteomes" id="UP001150879">
    <property type="component" value="Unassembled WGS sequence"/>
</dbReference>
<feature type="domain" description="ABC transporter" evidence="10">
    <location>
        <begin position="1232"/>
        <end position="1479"/>
    </location>
</feature>
<dbReference type="InterPro" id="IPR003593">
    <property type="entry name" value="AAA+_ATPase"/>
</dbReference>
<reference evidence="12" key="1">
    <citation type="submission" date="2022-11" db="EMBL/GenBank/DDBJ databases">
        <authorList>
            <person name="Petersen C."/>
        </authorList>
    </citation>
    <scope>NUCLEOTIDE SEQUENCE</scope>
    <source>
        <strain evidence="12">IBT 16849</strain>
    </source>
</reference>
<evidence type="ECO:0000256" key="4">
    <source>
        <dbReference type="ARBA" id="ARBA00022741"/>
    </source>
</evidence>
<dbReference type="GO" id="GO:0016020">
    <property type="term" value="C:membrane"/>
    <property type="evidence" value="ECO:0007669"/>
    <property type="project" value="UniProtKB-SubCell"/>
</dbReference>
<dbReference type="InterPro" id="IPR050173">
    <property type="entry name" value="ABC_transporter_C-like"/>
</dbReference>
<evidence type="ECO:0000256" key="6">
    <source>
        <dbReference type="ARBA" id="ARBA00022989"/>
    </source>
</evidence>
<dbReference type="PROSITE" id="PS50929">
    <property type="entry name" value="ABC_TM1F"/>
    <property type="match status" value="2"/>
</dbReference>
<feature type="transmembrane region" description="Helical" evidence="9">
    <location>
        <begin position="154"/>
        <end position="173"/>
    </location>
</feature>
<dbReference type="Gene3D" id="1.20.1560.10">
    <property type="entry name" value="ABC transporter type 1, transmembrane domain"/>
    <property type="match status" value="2"/>
</dbReference>
<evidence type="ECO:0000313" key="13">
    <source>
        <dbReference type="Proteomes" id="UP001150879"/>
    </source>
</evidence>
<dbReference type="InterPro" id="IPR027417">
    <property type="entry name" value="P-loop_NTPase"/>
</dbReference>
<dbReference type="InterPro" id="IPR056227">
    <property type="entry name" value="TMD0_ABC"/>
</dbReference>
<dbReference type="SUPFAM" id="SSF90123">
    <property type="entry name" value="ABC transporter transmembrane region"/>
    <property type="match status" value="2"/>
</dbReference>
<dbReference type="InterPro" id="IPR044726">
    <property type="entry name" value="ABCC_6TM_D2"/>
</dbReference>
<dbReference type="EMBL" id="JAPQKP010000005">
    <property type="protein sequence ID" value="KAJ5188600.1"/>
    <property type="molecule type" value="Genomic_DNA"/>
</dbReference>
<reference evidence="12" key="2">
    <citation type="journal article" date="2023" name="IMA Fungus">
        <title>Comparative genomic study of the Penicillium genus elucidates a diverse pangenome and 15 lateral gene transfer events.</title>
        <authorList>
            <person name="Petersen C."/>
            <person name="Sorensen T."/>
            <person name="Nielsen M.R."/>
            <person name="Sondergaard T.E."/>
            <person name="Sorensen J.L."/>
            <person name="Fitzpatrick D.A."/>
            <person name="Frisvad J.C."/>
            <person name="Nielsen K.L."/>
        </authorList>
    </citation>
    <scope>NUCLEOTIDE SEQUENCE</scope>
    <source>
        <strain evidence="12">IBT 16849</strain>
    </source>
</reference>
<feature type="transmembrane region" description="Helical" evidence="9">
    <location>
        <begin position="937"/>
        <end position="964"/>
    </location>
</feature>
<dbReference type="Pfam" id="PF24357">
    <property type="entry name" value="TMD0_ABC"/>
    <property type="match status" value="1"/>
</dbReference>
<dbReference type="GO" id="GO:0005524">
    <property type="term" value="F:ATP binding"/>
    <property type="evidence" value="ECO:0007669"/>
    <property type="project" value="UniProtKB-KW"/>
</dbReference>
<gene>
    <name evidence="12" type="ORF">N7472_007614</name>
</gene>
<keyword evidence="5" id="KW-0067">ATP-binding</keyword>
<evidence type="ECO:0000256" key="9">
    <source>
        <dbReference type="SAM" id="Phobius"/>
    </source>
</evidence>
<feature type="transmembrane region" description="Helical" evidence="9">
    <location>
        <begin position="1055"/>
        <end position="1075"/>
    </location>
</feature>
<dbReference type="CDD" id="cd18580">
    <property type="entry name" value="ABC_6TM_ABCC_D2"/>
    <property type="match status" value="1"/>
</dbReference>
<feature type="transmembrane region" description="Helical" evidence="9">
    <location>
        <begin position="71"/>
        <end position="88"/>
    </location>
</feature>
<dbReference type="Pfam" id="PF00664">
    <property type="entry name" value="ABC_membrane"/>
    <property type="match status" value="2"/>
</dbReference>
<feature type="transmembrane region" description="Helical" evidence="9">
    <location>
        <begin position="304"/>
        <end position="326"/>
    </location>
</feature>
<comment type="subcellular location">
    <subcellularLocation>
        <location evidence="1">Membrane</location>
        <topology evidence="1">Multi-pass membrane protein</topology>
    </subcellularLocation>
</comment>
<sequence>MPECSLQADNTFGPVVKTCRDGFDFTLFFEQAILGLVPAIAFLLVCPFRLRILVKRDVRTQPHKMRLAKSITAFVFAAIQLALLISWVKKTRPTKFSVASSAINLVVAMQIVVLSWVEDERSVRPSSLLAIYLLFTLLFDVVQTRSLWLSHRDLLISILFTTGVAAKTAMVLFESLGKQKHLIGSYQDLPPESTSGIVNRSFMWWLNRLFSTGFRSLLTTEDLDRLDKPLESAETARKALRAWALRRHPERRFEFPWQMGRAFKGPLALMVLPRIFLIGFTFSQPFLIASVLNWLDNSHSASNLGYGLIGATLLIYLGMAISNLVYDQMLYRLVTMFRGAASSMIYDHALHIPDGTLGDRSATVTLMTTDVDRIIASLITLNEFWARTIEVGIGIALLALRLGWVCLMPLIIVLISSGGSIYISKHIGGHQKVWVDAVQQRISITRSLLDGIQTIKATGLSQTFVRLVQRKRTEETHQMATYRWSVVWKNMIQNLPWAIAPALTFVVYAAQGKELNAIKAFSSLSIITLLTNPASKLLSAIPSIAASSGSFDRIQAFLLLETSPQHTTEGLYRRETEVDASSHITEMQYMSFKGPDTTDLQAPVISMKNLSIRPSSGKIVLRDVNLEVPLGALVIIKGPVGSGKSTLLRAILGQTVCETGSMTVTIRPAFCAQTPWVPTGTIRDIICGSAAPIRENAIDTKWYEAVLHACDLNSDLALLRKGDATRIGHGSGHILSGGQMHRIALARAVYVRKKLLLLDDIFSALDRKTKGTIIARLLGVDGLLRKTKSTIVLVTHEIVEQLPCADRIYFLSDGRLGQAEPCVGNVYQEIRSDAVEAESKEFPELAIEDKATLISKANKIDDLRRAAGDSAVYAYYLRYVGWTNAVIFIFFVTMNVFSSTYSRTWTFTCATPDLTNISFLLEIWLKRWADRGGGQRALYVSVYFFLAICNTVGNGGYVWAILILISPSTARRLHYVVLKTVMMYIQFSFLALPTADTSRATPQFLVTVDIGSILNRFSQDMTLIESDLPVGILITVSNLFSSIANAALIATGSKYMAISVPFLIISLFLLQHFYLKTSRQLRLLDLESRNPLYSHLHDTVEGLSTIQAFGWEADFRIANSKLLDATQRTYYMLHCIQRWLTLVLDLTVAAEAVIVVSLVVSLRHTTSVGLLGVSLNSILAFSGSLSSLISGWTQLEISLGSILRVKDFELQVPREVSTEVQVPIDWPSQGAIELSDMTAQYKYFWSSTTKCLSENFARSENRYLRAYWESMLTFRAISGKSSLLSSLLGMLTLIRGSIVIDDIDLTTVSPDIVRERLVTVSQKPLIMAGCTVRFNLDPTGILPDGDIIAALDRVGIWDGVLLERGGLDAEINDTLSLSRGEQQLLQFARAMLKIQASNARILLIDEGTSSVDTKTDARVQGLLQQDPFRVCTVLTVAHRVHTLLSYDLIIGLDRGKVVEMDKPTVLSNRKDSIFSNFINSGH</sequence>
<organism evidence="12 13">
    <name type="scientific">Penicillium cf. griseofulvum</name>
    <dbReference type="NCBI Taxonomy" id="2972120"/>
    <lineage>
        <taxon>Eukaryota</taxon>
        <taxon>Fungi</taxon>
        <taxon>Dikarya</taxon>
        <taxon>Ascomycota</taxon>
        <taxon>Pezizomycotina</taxon>
        <taxon>Eurotiomycetes</taxon>
        <taxon>Eurotiomycetidae</taxon>
        <taxon>Eurotiales</taxon>
        <taxon>Aspergillaceae</taxon>
        <taxon>Penicillium</taxon>
    </lineage>
</organism>
<keyword evidence="4" id="KW-0547">Nucleotide-binding</keyword>
<name>A0A9W9J1E4_9EURO</name>
<comment type="caution">
    <text evidence="12">The sequence shown here is derived from an EMBL/GenBank/DDBJ whole genome shotgun (WGS) entry which is preliminary data.</text>
</comment>
<dbReference type="SMART" id="SM00382">
    <property type="entry name" value="AAA"/>
    <property type="match status" value="2"/>
</dbReference>
<keyword evidence="7 9" id="KW-0472">Membrane</keyword>
<keyword evidence="6 9" id="KW-1133">Transmembrane helix</keyword>
<dbReference type="Gene3D" id="3.40.50.300">
    <property type="entry name" value="P-loop containing nucleotide triphosphate hydrolases"/>
    <property type="match status" value="2"/>
</dbReference>
<feature type="domain" description="ABC transporter" evidence="10">
    <location>
        <begin position="605"/>
        <end position="838"/>
    </location>
</feature>
<feature type="transmembrane region" description="Helical" evidence="9">
    <location>
        <begin position="94"/>
        <end position="117"/>
    </location>
</feature>
<evidence type="ECO:0000259" key="11">
    <source>
        <dbReference type="PROSITE" id="PS50929"/>
    </source>
</evidence>